<reference evidence="5 6" key="1">
    <citation type="submission" date="2017-03" db="EMBL/GenBank/DDBJ databases">
        <authorList>
            <person name="Hulin M.T."/>
        </authorList>
    </citation>
    <scope>NUCLEOTIDE SEQUENCE [LARGE SCALE GENOMIC DNA]</scope>
    <source>
        <strain evidence="5 6">5264</strain>
    </source>
</reference>
<protein>
    <recommendedName>
        <fullName evidence="4">JmjC domain-containing protein</fullName>
    </recommendedName>
</protein>
<evidence type="ECO:0000256" key="3">
    <source>
        <dbReference type="ARBA" id="ARBA00023004"/>
    </source>
</evidence>
<dbReference type="Pfam" id="PF08007">
    <property type="entry name" value="JmjC_2"/>
    <property type="match status" value="1"/>
</dbReference>
<evidence type="ECO:0000256" key="2">
    <source>
        <dbReference type="ARBA" id="ARBA00022723"/>
    </source>
</evidence>
<comment type="cofactor">
    <cofactor evidence="1">
        <name>Fe(2+)</name>
        <dbReference type="ChEBI" id="CHEBI:29033"/>
    </cofactor>
</comment>
<dbReference type="AlphaFoldDB" id="A0AAE5VW80"/>
<dbReference type="InterPro" id="IPR003347">
    <property type="entry name" value="JmjC_dom"/>
</dbReference>
<evidence type="ECO:0000313" key="5">
    <source>
        <dbReference type="EMBL" id="POQ06063.1"/>
    </source>
</evidence>
<dbReference type="Proteomes" id="UP000237295">
    <property type="component" value="Unassembled WGS sequence"/>
</dbReference>
<gene>
    <name evidence="5" type="ORF">CXB42_01130</name>
</gene>
<keyword evidence="3" id="KW-0408">Iron</keyword>
<evidence type="ECO:0000313" key="6">
    <source>
        <dbReference type="Proteomes" id="UP000237295"/>
    </source>
</evidence>
<dbReference type="GO" id="GO:0051864">
    <property type="term" value="F:histone H3K36 demethylase activity"/>
    <property type="evidence" value="ECO:0007669"/>
    <property type="project" value="TreeGrafter"/>
</dbReference>
<evidence type="ECO:0000259" key="4">
    <source>
        <dbReference type="PROSITE" id="PS51184"/>
    </source>
</evidence>
<dbReference type="InterPro" id="IPR039994">
    <property type="entry name" value="NO66-like"/>
</dbReference>
<dbReference type="GO" id="GO:0032453">
    <property type="term" value="F:histone H3K4 demethylase activity"/>
    <property type="evidence" value="ECO:0007669"/>
    <property type="project" value="TreeGrafter"/>
</dbReference>
<dbReference type="GeneID" id="65074840"/>
<dbReference type="Gene3D" id="2.60.120.650">
    <property type="entry name" value="Cupin"/>
    <property type="match status" value="1"/>
</dbReference>
<evidence type="ECO:0000256" key="1">
    <source>
        <dbReference type="ARBA" id="ARBA00001954"/>
    </source>
</evidence>
<comment type="caution">
    <text evidence="5">The sequence shown here is derived from an EMBL/GenBank/DDBJ whole genome shotgun (WGS) entry which is preliminary data.</text>
</comment>
<dbReference type="GO" id="GO:0046872">
    <property type="term" value="F:metal ion binding"/>
    <property type="evidence" value="ECO:0007669"/>
    <property type="project" value="UniProtKB-KW"/>
</dbReference>
<accession>A0AAE5VW80</accession>
<sequence length="209" mass="24229">MMDKETPIVVINRAEWSIPCISIDWLKLILQRDWDLRDFLVIKKGSTCKESVYIRPCKKEMLSLIDRLYLAEGCTLYLRKIENYDPSFFKFKTELEKEFPNCAIQLNAFFTPPWSCALTAHADDHDLLAIQIAGKKKWSFWRPLSEVACKGLDAHQISVLSMEHAGNFSEEQEHVLEAGSYFFMGKGTIHKAQCFDEPSIHVSVWLEYD</sequence>
<dbReference type="SUPFAM" id="SSF51197">
    <property type="entry name" value="Clavaminate synthase-like"/>
    <property type="match status" value="1"/>
</dbReference>
<dbReference type="RefSeq" id="WP_011267033.1">
    <property type="nucleotide sequence ID" value="NZ_JBBAXD010000001.1"/>
</dbReference>
<dbReference type="EMBL" id="NBAQ01000001">
    <property type="protein sequence ID" value="POQ06063.1"/>
    <property type="molecule type" value="Genomic_DNA"/>
</dbReference>
<organism evidence="5 6">
    <name type="scientific">Pseudomonas syringae pv. syringae</name>
    <dbReference type="NCBI Taxonomy" id="321"/>
    <lineage>
        <taxon>Bacteria</taxon>
        <taxon>Pseudomonadati</taxon>
        <taxon>Pseudomonadota</taxon>
        <taxon>Gammaproteobacteria</taxon>
        <taxon>Pseudomonadales</taxon>
        <taxon>Pseudomonadaceae</taxon>
        <taxon>Pseudomonas</taxon>
        <taxon>Pseudomonas syringae</taxon>
    </lineage>
</organism>
<name>A0AAE5VW80_PSESY</name>
<feature type="domain" description="JmjC" evidence="4">
    <location>
        <begin position="74"/>
        <end position="209"/>
    </location>
</feature>
<keyword evidence="2" id="KW-0479">Metal-binding</keyword>
<dbReference type="PROSITE" id="PS51184">
    <property type="entry name" value="JMJC"/>
    <property type="match status" value="1"/>
</dbReference>
<dbReference type="PANTHER" id="PTHR13096:SF8">
    <property type="entry name" value="RIBOSOMAL OXYGENASE 1"/>
    <property type="match status" value="1"/>
</dbReference>
<proteinExistence type="predicted"/>
<dbReference type="PANTHER" id="PTHR13096">
    <property type="entry name" value="MINA53 MYC INDUCED NUCLEAR ANTIGEN"/>
    <property type="match status" value="1"/>
</dbReference>